<feature type="transmembrane region" description="Helical" evidence="1">
    <location>
        <begin position="40"/>
        <end position="59"/>
    </location>
</feature>
<sequence length="214" mass="24871">MKITNDTLLYIALFLVPGFTMNAAYSSLVPQRVLDQQVAILRYLCFSFLNYAIWFWFLYDLVEKKYWVEHPVIWILYLFFFLVVSPYILGFLAGIVTEKGWIRKLIQRIGLNPVHAVPTAWDYIMKDGSYVIVTLKDGAIIYGLYSSKSFASSLPEERDLYLEAIYDRDTETGQWIMKDRTKGIWIAKDEIQTIEFLGFEEGADYSESGETSNQ</sequence>
<organism evidence="2 3">
    <name type="scientific">Caldibacillus debilis GB1</name>
    <dbReference type="NCBI Taxonomy" id="1339248"/>
    <lineage>
        <taxon>Bacteria</taxon>
        <taxon>Bacillati</taxon>
        <taxon>Bacillota</taxon>
        <taxon>Bacilli</taxon>
        <taxon>Bacillales</taxon>
        <taxon>Bacillaceae</taxon>
        <taxon>Caldibacillus</taxon>
    </lineage>
</organism>
<keyword evidence="1" id="KW-0472">Membrane</keyword>
<name>A0A420VE58_9BACI</name>
<feature type="transmembrane region" description="Helical" evidence="1">
    <location>
        <begin position="7"/>
        <end position="28"/>
    </location>
</feature>
<accession>A0A420VE58</accession>
<evidence type="ECO:0000256" key="1">
    <source>
        <dbReference type="SAM" id="Phobius"/>
    </source>
</evidence>
<keyword evidence="1" id="KW-1133">Transmembrane helix</keyword>
<comment type="caution">
    <text evidence="2">The sequence shown here is derived from an EMBL/GenBank/DDBJ whole genome shotgun (WGS) entry which is preliminary data.</text>
</comment>
<evidence type="ECO:0000313" key="3">
    <source>
        <dbReference type="Proteomes" id="UP000286235"/>
    </source>
</evidence>
<dbReference type="Pfam" id="PF19865">
    <property type="entry name" value="DUF6338"/>
    <property type="match status" value="1"/>
</dbReference>
<dbReference type="AlphaFoldDB" id="A0A420VE58"/>
<protein>
    <submittedName>
        <fullName evidence="2">Uncharacterized protein</fullName>
    </submittedName>
</protein>
<evidence type="ECO:0000313" key="2">
    <source>
        <dbReference type="EMBL" id="RKO61899.1"/>
    </source>
</evidence>
<keyword evidence="3" id="KW-1185">Reference proteome</keyword>
<gene>
    <name evidence="2" type="ORF">Cdeb_03379</name>
</gene>
<proteinExistence type="predicted"/>
<dbReference type="Proteomes" id="UP000286235">
    <property type="component" value="Unassembled WGS sequence"/>
</dbReference>
<keyword evidence="1" id="KW-0812">Transmembrane</keyword>
<dbReference type="EMBL" id="AZRV01000028">
    <property type="protein sequence ID" value="RKO61899.1"/>
    <property type="molecule type" value="Genomic_DNA"/>
</dbReference>
<dbReference type="InterPro" id="IPR045919">
    <property type="entry name" value="DUF6338"/>
</dbReference>
<reference evidence="2 3" key="1">
    <citation type="submission" date="2013-12" db="EMBL/GenBank/DDBJ databases">
        <title>Genome and proteome characterization of Caldibacillus debilis GB1 derived from a cellulolytic aero-tolerant co-culture.</title>
        <authorList>
            <person name="Wushke S.T."/>
            <person name="Zhang X."/>
            <person name="Fristensky B."/>
            <person name="Wilkins J.A."/>
            <person name="Levin D.B."/>
            <person name="Sparling R."/>
        </authorList>
    </citation>
    <scope>NUCLEOTIDE SEQUENCE [LARGE SCALE GENOMIC DNA]</scope>
    <source>
        <strain evidence="2 3">GB1</strain>
    </source>
</reference>
<feature type="transmembrane region" description="Helical" evidence="1">
    <location>
        <begin position="71"/>
        <end position="96"/>
    </location>
</feature>
<dbReference type="RefSeq" id="WP_120668925.1">
    <property type="nucleotide sequence ID" value="NZ_AZRV01000028.1"/>
</dbReference>